<feature type="transmembrane region" description="Helical" evidence="9">
    <location>
        <begin position="164"/>
        <end position="184"/>
    </location>
</feature>
<dbReference type="GO" id="GO:0005385">
    <property type="term" value="F:zinc ion transmembrane transporter activity"/>
    <property type="evidence" value="ECO:0007669"/>
    <property type="project" value="TreeGrafter"/>
</dbReference>
<proteinExistence type="inferred from homology"/>
<evidence type="ECO:0000259" key="11">
    <source>
        <dbReference type="Pfam" id="PF16916"/>
    </source>
</evidence>
<evidence type="ECO:0000256" key="3">
    <source>
        <dbReference type="ARBA" id="ARBA00022448"/>
    </source>
</evidence>
<sequence length="315" mass="34800">MSKECGHDHHDHDSGHGGHHHHNVEVGPKLIFALFITGIVFLVELIGGYWTHSLALLSDAWHVLADAAALGLAWLAFQQSKKESSINKTFGYYRFEVITAFINGLSLILISAYILYEAVGRIISPQVIKSKEMFVIAVIGLLANGLIALLLNSSAKNNLNIRSAFLHVLGDALASLGVIIGGLVMLKFQWYIVDPVISIIISLLIVKGAWRVTKDSFHILMEGTPENLSLPELVETVEKIEGVIDVHDLHAWSISGQINSLSMHVQIDCPDAERVLQEVNCLLLDNFGIRHSTVQVERICHREGSLLCDLKEARQ</sequence>
<keyword evidence="13" id="KW-1185">Reference proteome</keyword>
<dbReference type="STRING" id="635013.TherJR_0455"/>
<evidence type="ECO:0000313" key="13">
    <source>
        <dbReference type="Proteomes" id="UP000002377"/>
    </source>
</evidence>
<dbReference type="HOGENOM" id="CLU_013430_0_0_9"/>
<reference evidence="12 13" key="1">
    <citation type="submission" date="2010-05" db="EMBL/GenBank/DDBJ databases">
        <title>Complete sequence of Thermincola sp. JR.</title>
        <authorList>
            <consortium name="US DOE Joint Genome Institute"/>
            <person name="Lucas S."/>
            <person name="Copeland A."/>
            <person name="Lapidus A."/>
            <person name="Cheng J.-F."/>
            <person name="Bruce D."/>
            <person name="Goodwin L."/>
            <person name="Pitluck S."/>
            <person name="Chertkov O."/>
            <person name="Detter J.C."/>
            <person name="Han C."/>
            <person name="Tapia R."/>
            <person name="Land M."/>
            <person name="Hauser L."/>
            <person name="Kyrpides N."/>
            <person name="Mikhailova N."/>
            <person name="Hazen T.C."/>
            <person name="Woyke T."/>
        </authorList>
    </citation>
    <scope>NUCLEOTIDE SEQUENCE [LARGE SCALE GENOMIC DNA]</scope>
    <source>
        <strain evidence="12 13">JR</strain>
    </source>
</reference>
<keyword evidence="6" id="KW-0406">Ion transport</keyword>
<dbReference type="Pfam" id="PF16916">
    <property type="entry name" value="ZT_dimer"/>
    <property type="match status" value="1"/>
</dbReference>
<dbReference type="SUPFAM" id="SSF161111">
    <property type="entry name" value="Cation efflux protein transmembrane domain-like"/>
    <property type="match status" value="1"/>
</dbReference>
<dbReference type="Proteomes" id="UP000002377">
    <property type="component" value="Chromosome"/>
</dbReference>
<feature type="domain" description="Cation efflux protein transmembrane" evidence="10">
    <location>
        <begin position="30"/>
        <end position="221"/>
    </location>
</feature>
<feature type="transmembrane region" description="Helical" evidence="9">
    <location>
        <begin position="134"/>
        <end position="152"/>
    </location>
</feature>
<keyword evidence="3" id="KW-0813">Transport</keyword>
<dbReference type="InterPro" id="IPR002524">
    <property type="entry name" value="Cation_efflux"/>
</dbReference>
<organism evidence="12 13">
    <name type="scientific">Thermincola potens (strain JR)</name>
    <dbReference type="NCBI Taxonomy" id="635013"/>
    <lineage>
        <taxon>Bacteria</taxon>
        <taxon>Bacillati</taxon>
        <taxon>Bacillota</taxon>
        <taxon>Clostridia</taxon>
        <taxon>Eubacteriales</taxon>
        <taxon>Thermincolaceae</taxon>
        <taxon>Thermincola</taxon>
    </lineage>
</organism>
<dbReference type="PANTHER" id="PTHR11562:SF17">
    <property type="entry name" value="RE54080P-RELATED"/>
    <property type="match status" value="1"/>
</dbReference>
<dbReference type="OrthoDB" id="9809646at2"/>
<evidence type="ECO:0000256" key="1">
    <source>
        <dbReference type="ARBA" id="ARBA00004141"/>
    </source>
</evidence>
<evidence type="ECO:0000259" key="10">
    <source>
        <dbReference type="Pfam" id="PF01545"/>
    </source>
</evidence>
<evidence type="ECO:0000256" key="5">
    <source>
        <dbReference type="ARBA" id="ARBA00022989"/>
    </source>
</evidence>
<feature type="transmembrane region" description="Helical" evidence="9">
    <location>
        <begin position="97"/>
        <end position="114"/>
    </location>
</feature>
<evidence type="ECO:0000256" key="7">
    <source>
        <dbReference type="ARBA" id="ARBA00023136"/>
    </source>
</evidence>
<evidence type="ECO:0000256" key="6">
    <source>
        <dbReference type="ARBA" id="ARBA00023065"/>
    </source>
</evidence>
<feature type="transmembrane region" description="Helical" evidence="9">
    <location>
        <begin position="56"/>
        <end position="77"/>
    </location>
</feature>
<feature type="transmembrane region" description="Helical" evidence="9">
    <location>
        <begin position="30"/>
        <end position="50"/>
    </location>
</feature>
<dbReference type="InterPro" id="IPR036837">
    <property type="entry name" value="Cation_efflux_CTD_sf"/>
</dbReference>
<dbReference type="InterPro" id="IPR058533">
    <property type="entry name" value="Cation_efflux_TM"/>
</dbReference>
<name>D5XB17_THEPJ</name>
<keyword evidence="7 9" id="KW-0472">Membrane</keyword>
<dbReference type="NCBIfam" id="TIGR01297">
    <property type="entry name" value="CDF"/>
    <property type="match status" value="1"/>
</dbReference>
<dbReference type="SUPFAM" id="SSF160240">
    <property type="entry name" value="Cation efflux protein cytoplasmic domain-like"/>
    <property type="match status" value="1"/>
</dbReference>
<dbReference type="Gene3D" id="1.20.1510.10">
    <property type="entry name" value="Cation efflux protein transmembrane domain"/>
    <property type="match status" value="1"/>
</dbReference>
<dbReference type="PANTHER" id="PTHR11562">
    <property type="entry name" value="CATION EFFLUX PROTEIN/ ZINC TRANSPORTER"/>
    <property type="match status" value="1"/>
</dbReference>
<protein>
    <submittedName>
        <fullName evidence="12">Cation diffusion facilitator family transporter</fullName>
    </submittedName>
</protein>
<evidence type="ECO:0000256" key="4">
    <source>
        <dbReference type="ARBA" id="ARBA00022692"/>
    </source>
</evidence>
<evidence type="ECO:0000256" key="9">
    <source>
        <dbReference type="SAM" id="Phobius"/>
    </source>
</evidence>
<dbReference type="EMBL" id="CP002028">
    <property type="protein sequence ID" value="ADG81337.1"/>
    <property type="molecule type" value="Genomic_DNA"/>
</dbReference>
<dbReference type="KEGG" id="tjr:TherJR_0455"/>
<evidence type="ECO:0000313" key="12">
    <source>
        <dbReference type="EMBL" id="ADG81337.1"/>
    </source>
</evidence>
<dbReference type="AlphaFoldDB" id="D5XB17"/>
<dbReference type="InterPro" id="IPR027469">
    <property type="entry name" value="Cation_efflux_TMD_sf"/>
</dbReference>
<accession>D5XB17</accession>
<dbReference type="InterPro" id="IPR027470">
    <property type="entry name" value="Cation_efflux_CTD"/>
</dbReference>
<dbReference type="Pfam" id="PF01545">
    <property type="entry name" value="Cation_efflux"/>
    <property type="match status" value="1"/>
</dbReference>
<comment type="similarity">
    <text evidence="2">Belongs to the cation diffusion facilitator (CDF) transporter (TC 2.A.4) family. SLC30A subfamily.</text>
</comment>
<feature type="domain" description="Cation efflux protein cytoplasmic" evidence="11">
    <location>
        <begin position="228"/>
        <end position="298"/>
    </location>
</feature>
<dbReference type="InterPro" id="IPR050681">
    <property type="entry name" value="CDF/SLC30A"/>
</dbReference>
<evidence type="ECO:0000256" key="2">
    <source>
        <dbReference type="ARBA" id="ARBA00008873"/>
    </source>
</evidence>
<keyword evidence="4 9" id="KW-0812">Transmembrane</keyword>
<feature type="region of interest" description="Disordered" evidence="8">
    <location>
        <begin position="1"/>
        <end position="21"/>
    </location>
</feature>
<feature type="compositionally biased region" description="Basic and acidic residues" evidence="8">
    <location>
        <begin position="1"/>
        <end position="16"/>
    </location>
</feature>
<gene>
    <name evidence="12" type="ordered locus">TherJR_0455</name>
</gene>
<dbReference type="GO" id="GO:0005886">
    <property type="term" value="C:plasma membrane"/>
    <property type="evidence" value="ECO:0007669"/>
    <property type="project" value="TreeGrafter"/>
</dbReference>
<keyword evidence="5 9" id="KW-1133">Transmembrane helix</keyword>
<feature type="transmembrane region" description="Helical" evidence="9">
    <location>
        <begin position="190"/>
        <end position="210"/>
    </location>
</feature>
<evidence type="ECO:0000256" key="8">
    <source>
        <dbReference type="SAM" id="MobiDB-lite"/>
    </source>
</evidence>
<comment type="subcellular location">
    <subcellularLocation>
        <location evidence="1">Membrane</location>
        <topology evidence="1">Multi-pass membrane protein</topology>
    </subcellularLocation>
</comment>
<dbReference type="eggNOG" id="COG1230">
    <property type="taxonomic scope" value="Bacteria"/>
</dbReference>